<proteinExistence type="predicted"/>
<dbReference type="Proteomes" id="UP000663866">
    <property type="component" value="Unassembled WGS sequence"/>
</dbReference>
<dbReference type="AlphaFoldDB" id="A0A820IT44"/>
<sequence>DNDMRKRYYSVLVVITNIKECERCVLATDFCRLFAFEYMNLEQFLRDVTKQNSNQFSSLISPVVISDNFTDDSSYCSNDSLASIDEKQTTIRTHTEKAAFNFSLKFSNSQTKTPHTHSIQPQHQLQSNFDTKKCSVTQTKICCAIETYCHCHPQPALKSYLRFWQVPIDENDYLVTNLVALAGVYQWIIFRQNTHPAQPVLPTDRPPTTNEFISGHFLKLMVINFVYVDALPGTPNVLLLLFY</sequence>
<protein>
    <submittedName>
        <fullName evidence="1">Uncharacterized protein</fullName>
    </submittedName>
</protein>
<accession>A0A820IT44</accession>
<evidence type="ECO:0000313" key="2">
    <source>
        <dbReference type="Proteomes" id="UP000663866"/>
    </source>
</evidence>
<comment type="caution">
    <text evidence="1">The sequence shown here is derived from an EMBL/GenBank/DDBJ whole genome shotgun (WGS) entry which is preliminary data.</text>
</comment>
<gene>
    <name evidence="1" type="ORF">OVN521_LOCUS31795</name>
</gene>
<reference evidence="1" key="1">
    <citation type="submission" date="2021-02" db="EMBL/GenBank/DDBJ databases">
        <authorList>
            <person name="Nowell W R."/>
        </authorList>
    </citation>
    <scope>NUCLEOTIDE SEQUENCE</scope>
</reference>
<keyword evidence="2" id="KW-1185">Reference proteome</keyword>
<dbReference type="EMBL" id="CAJOBG010018481">
    <property type="protein sequence ID" value="CAF4315453.1"/>
    <property type="molecule type" value="Genomic_DNA"/>
</dbReference>
<name>A0A820IT44_9BILA</name>
<feature type="non-terminal residue" evidence="1">
    <location>
        <position position="1"/>
    </location>
</feature>
<organism evidence="1 2">
    <name type="scientific">Rotaria magnacalcarata</name>
    <dbReference type="NCBI Taxonomy" id="392030"/>
    <lineage>
        <taxon>Eukaryota</taxon>
        <taxon>Metazoa</taxon>
        <taxon>Spiralia</taxon>
        <taxon>Gnathifera</taxon>
        <taxon>Rotifera</taxon>
        <taxon>Eurotatoria</taxon>
        <taxon>Bdelloidea</taxon>
        <taxon>Philodinida</taxon>
        <taxon>Philodinidae</taxon>
        <taxon>Rotaria</taxon>
    </lineage>
</organism>
<evidence type="ECO:0000313" key="1">
    <source>
        <dbReference type="EMBL" id="CAF4315453.1"/>
    </source>
</evidence>